<organism evidence="2 3">
    <name type="scientific">Syntrophobacter fumaroxidans (strain DSM 10017 / MPOB)</name>
    <dbReference type="NCBI Taxonomy" id="335543"/>
    <lineage>
        <taxon>Bacteria</taxon>
        <taxon>Pseudomonadati</taxon>
        <taxon>Thermodesulfobacteriota</taxon>
        <taxon>Syntrophobacteria</taxon>
        <taxon>Syntrophobacterales</taxon>
        <taxon>Syntrophobacteraceae</taxon>
        <taxon>Syntrophobacter</taxon>
    </lineage>
</organism>
<evidence type="ECO:0000256" key="1">
    <source>
        <dbReference type="SAM" id="Phobius"/>
    </source>
</evidence>
<dbReference type="InterPro" id="IPR012902">
    <property type="entry name" value="N_methyl_site"/>
</dbReference>
<dbReference type="Pfam" id="PF07963">
    <property type="entry name" value="N_methyl"/>
    <property type="match status" value="1"/>
</dbReference>
<keyword evidence="1" id="KW-0812">Transmembrane</keyword>
<dbReference type="HOGENOM" id="CLU_091705_4_5_7"/>
<dbReference type="InterPro" id="IPR045584">
    <property type="entry name" value="Pilin-like"/>
</dbReference>
<name>A0LLD4_SYNFM</name>
<dbReference type="eggNOG" id="COG4968">
    <property type="taxonomic scope" value="Bacteria"/>
</dbReference>
<dbReference type="SUPFAM" id="SSF54523">
    <property type="entry name" value="Pili subunits"/>
    <property type="match status" value="1"/>
</dbReference>
<evidence type="ECO:0000313" key="3">
    <source>
        <dbReference type="Proteomes" id="UP000001784"/>
    </source>
</evidence>
<keyword evidence="1" id="KW-0472">Membrane</keyword>
<dbReference type="Pfam" id="PF16732">
    <property type="entry name" value="ComP_DUS"/>
    <property type="match status" value="1"/>
</dbReference>
<reference evidence="2 3" key="1">
    <citation type="submission" date="2006-10" db="EMBL/GenBank/DDBJ databases">
        <title>Complete sequence of Syntrophobacter fumaroxidans MPOB.</title>
        <authorList>
            <consortium name="US DOE Joint Genome Institute"/>
            <person name="Copeland A."/>
            <person name="Lucas S."/>
            <person name="Lapidus A."/>
            <person name="Barry K."/>
            <person name="Detter J.C."/>
            <person name="Glavina del Rio T."/>
            <person name="Hammon N."/>
            <person name="Israni S."/>
            <person name="Pitluck S."/>
            <person name="Goltsman E.G."/>
            <person name="Martinez M."/>
            <person name="Schmutz J."/>
            <person name="Larimer F."/>
            <person name="Land M."/>
            <person name="Hauser L."/>
            <person name="Kyrpides N."/>
            <person name="Kim E."/>
            <person name="Boone D.R."/>
            <person name="Brockman F."/>
            <person name="Culley D."/>
            <person name="Ferry J."/>
            <person name="Gunsalus R."/>
            <person name="McInerney M.J."/>
            <person name="Morrison M."/>
            <person name="Plugge C."/>
            <person name="Rohlin L."/>
            <person name="Scholten J."/>
            <person name="Sieber J."/>
            <person name="Stams A.J.M."/>
            <person name="Worm P."/>
            <person name="Henstra A.M."/>
            <person name="Richardson P."/>
        </authorList>
    </citation>
    <scope>NUCLEOTIDE SEQUENCE [LARGE SCALE GENOMIC DNA]</scope>
    <source>
        <strain evidence="3">DSM 10017 / MPOB</strain>
    </source>
</reference>
<accession>A0LLD4</accession>
<feature type="transmembrane region" description="Helical" evidence="1">
    <location>
        <begin position="12"/>
        <end position="33"/>
    </location>
</feature>
<dbReference type="InterPro" id="IPR031982">
    <property type="entry name" value="PilE-like"/>
</dbReference>
<dbReference type="InParanoid" id="A0LLD4"/>
<dbReference type="STRING" id="335543.Sfum_2558"/>
<dbReference type="KEGG" id="sfu:Sfum_2558"/>
<evidence type="ECO:0000313" key="2">
    <source>
        <dbReference type="EMBL" id="ABK18236.1"/>
    </source>
</evidence>
<dbReference type="Gene3D" id="3.30.700.10">
    <property type="entry name" value="Glycoprotein, Type 4 Pilin"/>
    <property type="match status" value="1"/>
</dbReference>
<dbReference type="EMBL" id="CP000478">
    <property type="protein sequence ID" value="ABK18236.1"/>
    <property type="molecule type" value="Genomic_DNA"/>
</dbReference>
<sequence length="146" mass="15843">MGMNGKPGFTLVELMVVTAIVAILAAVATPAYINHQNRARQTEAVEALLRARMDQESFWAENNHYANTIGCLYSFGATPSKTAWYTSDAGKGYVVTTTTILVTARRTIPTTGASDVLTLTVAGTERYPTVSNPAATKFSLFTWLFK</sequence>
<dbReference type="GO" id="GO:0043683">
    <property type="term" value="P:type IV pilus assembly"/>
    <property type="evidence" value="ECO:0007669"/>
    <property type="project" value="InterPro"/>
</dbReference>
<gene>
    <name evidence="2" type="ordered locus">Sfum_2558</name>
</gene>
<dbReference type="NCBIfam" id="TIGR02532">
    <property type="entry name" value="IV_pilin_GFxxxE"/>
    <property type="match status" value="1"/>
</dbReference>
<protein>
    <submittedName>
        <fullName evidence="2">Pilus assembly protein</fullName>
    </submittedName>
</protein>
<dbReference type="AlphaFoldDB" id="A0LLD4"/>
<proteinExistence type="predicted"/>
<keyword evidence="1" id="KW-1133">Transmembrane helix</keyword>
<keyword evidence="3" id="KW-1185">Reference proteome</keyword>
<dbReference type="Proteomes" id="UP000001784">
    <property type="component" value="Chromosome"/>
</dbReference>